<sequence length="182" mass="20125">MPLRTQRYDLSDEIDRIDNEIAELKATKQDLTDADEDKADAIKKVKQRITQLESQQRGARWARDEAHYSPSEGGIESWNHAVDSIELAGLTAGDMAQVSAEMTVTHHAVQRIHMVAQGTEDAPYHDASASYGDRVEAVGKLPVAYIRWAYSRVDSLSTVGNTERTASEPTPKATRSQTPTSD</sequence>
<evidence type="ECO:0000256" key="2">
    <source>
        <dbReference type="SAM" id="MobiDB-lite"/>
    </source>
</evidence>
<evidence type="ECO:0000256" key="1">
    <source>
        <dbReference type="SAM" id="Coils"/>
    </source>
</evidence>
<dbReference type="OrthoDB" id="293286at2157"/>
<feature type="region of interest" description="Disordered" evidence="2">
    <location>
        <begin position="157"/>
        <end position="182"/>
    </location>
</feature>
<gene>
    <name evidence="3" type="ORF">C440_05687</name>
</gene>
<proteinExistence type="predicted"/>
<protein>
    <submittedName>
        <fullName evidence="3">Uncharacterized protein</fullName>
    </submittedName>
</protein>
<dbReference type="PATRIC" id="fig|662479.7.peg.1157"/>
<accession>M0IJ60</accession>
<keyword evidence="1" id="KW-0175">Coiled coil</keyword>
<evidence type="ECO:0000313" key="4">
    <source>
        <dbReference type="Proteomes" id="UP000011550"/>
    </source>
</evidence>
<evidence type="ECO:0000313" key="3">
    <source>
        <dbReference type="EMBL" id="ELZ96057.1"/>
    </source>
</evidence>
<comment type="caution">
    <text evidence="3">The sequence shown here is derived from an EMBL/GenBank/DDBJ whole genome shotgun (WGS) entry which is preliminary data.</text>
</comment>
<organism evidence="3 4">
    <name type="scientific">Haloferax mucosum ATCC BAA-1512</name>
    <dbReference type="NCBI Taxonomy" id="662479"/>
    <lineage>
        <taxon>Archaea</taxon>
        <taxon>Methanobacteriati</taxon>
        <taxon>Methanobacteriota</taxon>
        <taxon>Stenosarchaea group</taxon>
        <taxon>Halobacteria</taxon>
        <taxon>Halobacteriales</taxon>
        <taxon>Haloferacaceae</taxon>
        <taxon>Haloferax</taxon>
    </lineage>
</organism>
<dbReference type="EMBL" id="AOLN01000009">
    <property type="protein sequence ID" value="ELZ96057.1"/>
    <property type="molecule type" value="Genomic_DNA"/>
</dbReference>
<reference evidence="3 4" key="1">
    <citation type="journal article" date="2014" name="PLoS Genet.">
        <title>Phylogenetically driven sequencing of extremely halophilic archaea reveals strategies for static and dynamic osmo-response.</title>
        <authorList>
            <person name="Becker E.A."/>
            <person name="Seitzer P.M."/>
            <person name="Tritt A."/>
            <person name="Larsen D."/>
            <person name="Krusor M."/>
            <person name="Yao A.I."/>
            <person name="Wu D."/>
            <person name="Madern D."/>
            <person name="Eisen J.A."/>
            <person name="Darling A.E."/>
            <person name="Facciotti M.T."/>
        </authorList>
    </citation>
    <scope>NUCLEOTIDE SEQUENCE [LARGE SCALE GENOMIC DNA]</scope>
    <source>
        <strain evidence="3 4">ATCC BAA-1512</strain>
    </source>
</reference>
<name>M0IJ60_9EURY</name>
<dbReference type="Proteomes" id="UP000011550">
    <property type="component" value="Unassembled WGS sequence"/>
</dbReference>
<dbReference type="STRING" id="662479.C440_05687"/>
<keyword evidence="4" id="KW-1185">Reference proteome</keyword>
<dbReference type="RefSeq" id="WP_008319105.1">
    <property type="nucleotide sequence ID" value="NZ_AOLN01000009.1"/>
</dbReference>
<feature type="coiled-coil region" evidence="1">
    <location>
        <begin position="7"/>
        <end position="44"/>
    </location>
</feature>
<dbReference type="AlphaFoldDB" id="M0IJ60"/>